<dbReference type="AlphaFoldDB" id="V6SPZ1"/>
<gene>
    <name evidence="1" type="ORF">FLJC2902T_12670</name>
</gene>
<name>V6SPZ1_9FLAO</name>
<evidence type="ECO:0000313" key="1">
    <source>
        <dbReference type="EMBL" id="ESU28676.1"/>
    </source>
</evidence>
<protein>
    <recommendedName>
        <fullName evidence="3">Lysine-specific metallo-endopeptidase domain-containing protein</fullName>
    </recommendedName>
</protein>
<dbReference type="eggNOG" id="ENOG5030QHW">
    <property type="taxonomic scope" value="Bacteria"/>
</dbReference>
<sequence length="144" mass="16178">MNRFYYKGTNEKLIRCLAIAERILNGALFYSKIESVESFSGTSVSSSKIASDLKSFRETVTVEGYWNIFGLANAKTGSSELIKINTAKLRRSEGSIVNTIIHEYVHAVDYKDGILDYTHSDNINRGEENKTAPWLIGKIAEDMM</sequence>
<dbReference type="OrthoDB" id="1269768at2"/>
<organism evidence="1 2">
    <name type="scientific">Flavobacterium limnosediminis JC2902</name>
    <dbReference type="NCBI Taxonomy" id="1341181"/>
    <lineage>
        <taxon>Bacteria</taxon>
        <taxon>Pseudomonadati</taxon>
        <taxon>Bacteroidota</taxon>
        <taxon>Flavobacteriia</taxon>
        <taxon>Flavobacteriales</taxon>
        <taxon>Flavobacteriaceae</taxon>
        <taxon>Flavobacterium</taxon>
    </lineage>
</organism>
<evidence type="ECO:0000313" key="2">
    <source>
        <dbReference type="Proteomes" id="UP000018004"/>
    </source>
</evidence>
<keyword evidence="2" id="KW-1185">Reference proteome</keyword>
<reference evidence="1 2" key="1">
    <citation type="submission" date="2013-08" db="EMBL/GenBank/DDBJ databases">
        <title>Flavobacterium limnosediminis JC2902 genome sequencing.</title>
        <authorList>
            <person name="Lee K."/>
            <person name="Yi H."/>
            <person name="Park S."/>
            <person name="Chun J."/>
        </authorList>
    </citation>
    <scope>NUCLEOTIDE SEQUENCE [LARGE SCALE GENOMIC DNA]</scope>
    <source>
        <strain evidence="1 2">JC2902</strain>
    </source>
</reference>
<evidence type="ECO:0008006" key="3">
    <source>
        <dbReference type="Google" id="ProtNLM"/>
    </source>
</evidence>
<dbReference type="Proteomes" id="UP000018004">
    <property type="component" value="Unassembled WGS sequence"/>
</dbReference>
<accession>V6SPZ1</accession>
<dbReference type="PATRIC" id="fig|1341181.4.peg.1250"/>
<dbReference type="EMBL" id="AVGG01000005">
    <property type="protein sequence ID" value="ESU28676.1"/>
    <property type="molecule type" value="Genomic_DNA"/>
</dbReference>
<dbReference type="RefSeq" id="WP_023578912.1">
    <property type="nucleotide sequence ID" value="NZ_AVGG01000005.1"/>
</dbReference>
<proteinExistence type="predicted"/>
<comment type="caution">
    <text evidence="1">The sequence shown here is derived from an EMBL/GenBank/DDBJ whole genome shotgun (WGS) entry which is preliminary data.</text>
</comment>